<dbReference type="CDD" id="cd04301">
    <property type="entry name" value="NAT_SF"/>
    <property type="match status" value="1"/>
</dbReference>
<dbReference type="FunFam" id="1.25.40.10:FF:000058">
    <property type="entry name" value="Pre-mRNA processing factor 6"/>
    <property type="match status" value="1"/>
</dbReference>
<dbReference type="InterPro" id="IPR045075">
    <property type="entry name" value="Syf1-like"/>
</dbReference>
<keyword evidence="4" id="KW-0677">Repeat</keyword>
<proteinExistence type="predicted"/>
<evidence type="ECO:0000313" key="16">
    <source>
        <dbReference type="Proteomes" id="UP000659654"/>
    </source>
</evidence>
<dbReference type="GO" id="GO:0016747">
    <property type="term" value="F:acyltransferase activity, transferring groups other than amino-acyl groups"/>
    <property type="evidence" value="ECO:0007669"/>
    <property type="project" value="InterPro"/>
</dbReference>
<protein>
    <recommendedName>
        <fullName evidence="2">Pre-mRNA-processing factor 6</fullName>
    </recommendedName>
    <alternativeName>
        <fullName evidence="8">PRP6 homolog</fullName>
    </alternativeName>
    <alternativeName>
        <fullName evidence="7">U5 snRNP-associated 102 kDa protein</fullName>
    </alternativeName>
</protein>
<keyword evidence="6" id="KW-0539">Nucleus</keyword>
<keyword evidence="10" id="KW-0802">TPR repeat</keyword>
<feature type="domain" description="PRP1 splicing factor N-terminal" evidence="14">
    <location>
        <begin position="287"/>
        <end position="434"/>
    </location>
</feature>
<evidence type="ECO:0000259" key="14">
    <source>
        <dbReference type="Pfam" id="PF06424"/>
    </source>
</evidence>
<comment type="subcellular location">
    <subcellularLocation>
        <location evidence="1">Nucleus</location>
    </subcellularLocation>
</comment>
<dbReference type="Proteomes" id="UP000659654">
    <property type="component" value="Unassembled WGS sequence"/>
</dbReference>
<dbReference type="SMR" id="A0A7I8XCQ7"/>
<comment type="caution">
    <text evidence="15">The sequence shown here is derived from an EMBL/GenBank/DDBJ whole genome shotgun (WGS) entry which is preliminary data.</text>
</comment>
<dbReference type="SUPFAM" id="SSF55729">
    <property type="entry name" value="Acyl-CoA N-acyltransferases (Nat)"/>
    <property type="match status" value="1"/>
</dbReference>
<evidence type="ECO:0000256" key="7">
    <source>
        <dbReference type="ARBA" id="ARBA00031070"/>
    </source>
</evidence>
<feature type="compositionally biased region" description="Acidic residues" evidence="12">
    <location>
        <begin position="331"/>
        <end position="347"/>
    </location>
</feature>
<feature type="domain" description="N-acetyltransferase" evidence="13">
    <location>
        <begin position="88"/>
        <end position="153"/>
    </location>
</feature>
<dbReference type="Proteomes" id="UP000582659">
    <property type="component" value="Unassembled WGS sequence"/>
</dbReference>
<dbReference type="SUPFAM" id="SSF48452">
    <property type="entry name" value="TPR-like"/>
    <property type="match status" value="4"/>
</dbReference>
<evidence type="ECO:0000256" key="4">
    <source>
        <dbReference type="ARBA" id="ARBA00022737"/>
    </source>
</evidence>
<dbReference type="PANTHER" id="PTHR11246">
    <property type="entry name" value="PRE-MRNA SPLICING FACTOR"/>
    <property type="match status" value="1"/>
</dbReference>
<dbReference type="InterPro" id="IPR019734">
    <property type="entry name" value="TPR_rpt"/>
</dbReference>
<dbReference type="Pfam" id="PF06424">
    <property type="entry name" value="PRP1_N"/>
    <property type="match status" value="1"/>
</dbReference>
<dbReference type="EMBL" id="CAJFCV020000006">
    <property type="protein sequence ID" value="CAG9131803.1"/>
    <property type="molecule type" value="Genomic_DNA"/>
</dbReference>
<dbReference type="InterPro" id="IPR000182">
    <property type="entry name" value="GNAT_dom"/>
</dbReference>
<keyword evidence="5" id="KW-0508">mRNA splicing</keyword>
<evidence type="ECO:0000256" key="6">
    <source>
        <dbReference type="ARBA" id="ARBA00023242"/>
    </source>
</evidence>
<name>A0A7I8XCQ7_BURXY</name>
<keyword evidence="11" id="KW-0175">Coiled coil</keyword>
<evidence type="ECO:0000256" key="12">
    <source>
        <dbReference type="SAM" id="MobiDB-lite"/>
    </source>
</evidence>
<feature type="region of interest" description="Disordered" evidence="12">
    <location>
        <begin position="477"/>
        <end position="500"/>
    </location>
</feature>
<dbReference type="SMART" id="SM00028">
    <property type="entry name" value="TPR"/>
    <property type="match status" value="4"/>
</dbReference>
<dbReference type="Pfam" id="PF14559">
    <property type="entry name" value="TPR_19"/>
    <property type="match status" value="2"/>
</dbReference>
<dbReference type="SMART" id="SM00386">
    <property type="entry name" value="HAT"/>
    <property type="match status" value="13"/>
</dbReference>
<dbReference type="Gene3D" id="1.25.40.10">
    <property type="entry name" value="Tetratricopeptide repeat domain"/>
    <property type="match status" value="4"/>
</dbReference>
<keyword evidence="16" id="KW-1185">Reference proteome</keyword>
<evidence type="ECO:0000256" key="11">
    <source>
        <dbReference type="SAM" id="Coils"/>
    </source>
</evidence>
<evidence type="ECO:0000256" key="8">
    <source>
        <dbReference type="ARBA" id="ARBA00032140"/>
    </source>
</evidence>
<dbReference type="EMBL" id="CAJFDI010000006">
    <property type="protein sequence ID" value="CAD5235422.1"/>
    <property type="molecule type" value="Genomic_DNA"/>
</dbReference>
<dbReference type="PROSITE" id="PS50005">
    <property type="entry name" value="TPR"/>
    <property type="match status" value="1"/>
</dbReference>
<dbReference type="GO" id="GO:0046540">
    <property type="term" value="C:U4/U6 x U5 tri-snRNP complex"/>
    <property type="evidence" value="ECO:0007669"/>
    <property type="project" value="TreeGrafter"/>
</dbReference>
<evidence type="ECO:0000259" key="13">
    <source>
        <dbReference type="Pfam" id="PF00583"/>
    </source>
</evidence>
<dbReference type="InterPro" id="IPR003107">
    <property type="entry name" value="HAT"/>
</dbReference>
<sequence>MWNNEMELALSRSPLELQFLTQKGHVKEENKLRMSQTGQFRIITWGSATITTDLLEKCAKLFSENYGKWGVVGSFPGRPVKLSHSRLRSDYLFNPQTCSLITADTGVDGDVVAHAFVCSFPFLSGYAVWITQLVVRKDMRHKGLATELVARAWKKDALAWGLMSSHPYAVRALESATQRKCDPQLISLYAKVLLKASGIPFFQECKITTTENRSVIRSKFFVDHTEINAILTGLGSEWKLGPLEEGDEFFAFTFKDHFVRTAFFDSDWQKQKVKDLNHGDNNPGKLAGYVAGIGRGATGFTTRSDIGPAKDAGESLPDAPGGPPAKKPKETDDEPEDLNDANFDDFEGYGGSLFSKDPYDKEDEEADEVYYQVDCRQDERRKAYREKKLKEQIDAYRKERPKIQQQFSDLKRQLSAVTEDEWAAIPEVGDSRNKAKRNPRAEKYTAVSDSLIASAMSFGQISSVLDQDVQSGIASTTSGFRSTVGGMKTPGLATPAGTRTSTDLDLQKIGQARKGIMDIRLKGVSDSVTGQTVVNPQSYLTDLQSINPANGIDVSDVKKARSLFKSIRDSNPNHPPAWIASANLESAVGKMQAARNLIMEGCEKNQDSEELWLTAVRLHPPDQAKLIVSNAVNHLPTSVPIWLAAAGLETELKLKKKVLRKGLARVPKSVKLWKAAIDLETDEEEAKKLLTRAVECCSSSTDLWLALARLETYENARKVLNKARENIPTDRQIWISAAKLEETKGQVEMIEKLMERALISLRANQVEITRKQWFEDAIDAEKSGCPLTANAIIKHVMGVGVEEEDKKTTWLEDAEFFTNQQAFECARSIYGFMLTEFAEKKSVWLEAVVFEKEHGTPESYENLLKKAVEKCPKAEVLWLRYAKARWQQDDVAGARQILSEAFQKNPNSENVWMAAVKLESETNNYEAARKLLTKARTMAPSPRFWLKSARLEWCLEDLAAAEELLKEGIQKYPDFEKFFLMLGQLYEQQKRFDEARKAFTTGTRRCPNSIINWLLLIRFEESQNVAVKARSDLDMARLKNPANELLWLEAIRLEYRAGKKDLAQSILAKALRECENSGILHAEAIYLATKHQRRSVSIQALEKCPESPHVLLAVSKMMWAERKIAKAREWFQRALKMDRDLGDIWAFYYKFEVIQGTSDQQLKVLEDCKLAEPRHGELWQKVSKDIKNWRMTTEQILLTVAASVDIPR</sequence>
<dbReference type="AlphaFoldDB" id="A0A7I8XCQ7"/>
<dbReference type="InterPro" id="IPR011990">
    <property type="entry name" value="TPR-like_helical_dom_sf"/>
</dbReference>
<organism evidence="15 16">
    <name type="scientific">Bursaphelenchus xylophilus</name>
    <name type="common">Pinewood nematode worm</name>
    <name type="synonym">Aphelenchoides xylophilus</name>
    <dbReference type="NCBI Taxonomy" id="6326"/>
    <lineage>
        <taxon>Eukaryota</taxon>
        <taxon>Metazoa</taxon>
        <taxon>Ecdysozoa</taxon>
        <taxon>Nematoda</taxon>
        <taxon>Chromadorea</taxon>
        <taxon>Rhabditida</taxon>
        <taxon>Tylenchina</taxon>
        <taxon>Tylenchomorpha</taxon>
        <taxon>Aphelenchoidea</taxon>
        <taxon>Aphelenchoididae</taxon>
        <taxon>Bursaphelenchus</taxon>
    </lineage>
</organism>
<evidence type="ECO:0000256" key="9">
    <source>
        <dbReference type="ARBA" id="ARBA00046247"/>
    </source>
</evidence>
<reference evidence="15" key="1">
    <citation type="submission" date="2020-09" db="EMBL/GenBank/DDBJ databases">
        <authorList>
            <person name="Kikuchi T."/>
        </authorList>
    </citation>
    <scope>NUCLEOTIDE SEQUENCE</scope>
    <source>
        <strain evidence="15">Ka4C1</strain>
    </source>
</reference>
<dbReference type="InterPro" id="IPR010491">
    <property type="entry name" value="PRP1_N"/>
</dbReference>
<evidence type="ECO:0000256" key="3">
    <source>
        <dbReference type="ARBA" id="ARBA00022664"/>
    </source>
</evidence>
<dbReference type="OrthoDB" id="440128at2759"/>
<dbReference type="GO" id="GO:0000244">
    <property type="term" value="P:spliceosomal tri-snRNP complex assembly"/>
    <property type="evidence" value="ECO:0007669"/>
    <property type="project" value="TreeGrafter"/>
</dbReference>
<dbReference type="Pfam" id="PF00583">
    <property type="entry name" value="Acetyltransf_1"/>
    <property type="match status" value="1"/>
</dbReference>
<dbReference type="PANTHER" id="PTHR11246:SF1">
    <property type="entry name" value="PRE-MRNA-PROCESSING FACTOR 6"/>
    <property type="match status" value="1"/>
</dbReference>
<evidence type="ECO:0000313" key="15">
    <source>
        <dbReference type="EMBL" id="CAD5235422.1"/>
    </source>
</evidence>
<dbReference type="GO" id="GO:0071013">
    <property type="term" value="C:catalytic step 2 spliceosome"/>
    <property type="evidence" value="ECO:0007669"/>
    <property type="project" value="TreeGrafter"/>
</dbReference>
<dbReference type="InterPro" id="IPR016181">
    <property type="entry name" value="Acyl_CoA_acyltransferase"/>
</dbReference>
<evidence type="ECO:0000256" key="5">
    <source>
        <dbReference type="ARBA" id="ARBA00023187"/>
    </source>
</evidence>
<comment type="function">
    <text evidence="9">Involved in pre-mRNA splicing as component of the U4/U6-U5 tri-snRNP complex, one of the building blocks of the spliceosome. Enhances dihydrotestosterone-induced transactivation activity of AR, as well as dexamethasone-induced transactivation activity of NR3C1, but does not affect estrogen-induced transactivation.</text>
</comment>
<gene>
    <name evidence="15" type="ORF">BXYJ_LOCUS15513</name>
</gene>
<keyword evidence="3" id="KW-0507">mRNA processing</keyword>
<feature type="region of interest" description="Disordered" evidence="12">
    <location>
        <begin position="300"/>
        <end position="367"/>
    </location>
</feature>
<feature type="repeat" description="TPR" evidence="10">
    <location>
        <begin position="976"/>
        <end position="1009"/>
    </location>
</feature>
<evidence type="ECO:0000256" key="1">
    <source>
        <dbReference type="ARBA" id="ARBA00004123"/>
    </source>
</evidence>
<accession>A0A7I8XCQ7</accession>
<feature type="coiled-coil region" evidence="11">
    <location>
        <begin position="386"/>
        <end position="413"/>
    </location>
</feature>
<evidence type="ECO:0000256" key="2">
    <source>
        <dbReference type="ARBA" id="ARBA00020235"/>
    </source>
</evidence>
<evidence type="ECO:0000256" key="10">
    <source>
        <dbReference type="PROSITE-ProRule" id="PRU00339"/>
    </source>
</evidence>